<keyword evidence="4" id="KW-1185">Reference proteome</keyword>
<reference evidence="3 4" key="1">
    <citation type="submission" date="2019-04" db="EMBL/GenBank/DDBJ databases">
        <title>Draft genome sequence of Robertkochia marina CC-AMO-30D.</title>
        <authorList>
            <person name="Hameed A."/>
            <person name="Lin S.-Y."/>
            <person name="Shahina M."/>
            <person name="Lai W.-A."/>
            <person name="Young C.-C."/>
        </authorList>
    </citation>
    <scope>NUCLEOTIDE SEQUENCE [LARGE SCALE GENOMIC DNA]</scope>
    <source>
        <strain evidence="3 4">CC-AMO-30D</strain>
    </source>
</reference>
<sequence length="352" mass="40328">MTDYIIVGCGLAGIAFCEELRKQGKSFVVYDDRSQVSSHVAGGMYNPVILKRFTPVWRAGEQLGHLDAYYKGLEEKLGVTVDTKLRLFRRFVSVEEQNEWFHAADNPLLEPYMNTSLHHMNLQGVEAPHGFGEVLHTGWVNTRRLQESYMALLEKEGLLKREAFDYHGLEWVDSDLRYKDIPVKHVVFCEGYGIKHNPYFNYLPLNGTKGEVLEVEIPGLDVDFILKSSVFLLPLGGHRYKVGATYKWKDKTNEPTEECRVELLEKLERFLKLPYKVVNHQAGIRPTVADRRPLLGTHPENKGLHILNGLGSRGVMIAPWVAPLLYQSIENGEPVPVETNIERFKKRWLKNN</sequence>
<keyword evidence="1" id="KW-0560">Oxidoreductase</keyword>
<dbReference type="PANTHER" id="PTHR13847">
    <property type="entry name" value="SARCOSINE DEHYDROGENASE-RELATED"/>
    <property type="match status" value="1"/>
</dbReference>
<evidence type="ECO:0000259" key="2">
    <source>
        <dbReference type="Pfam" id="PF01266"/>
    </source>
</evidence>
<dbReference type="Proteomes" id="UP000305939">
    <property type="component" value="Unassembled WGS sequence"/>
</dbReference>
<dbReference type="Gene3D" id="3.50.50.60">
    <property type="entry name" value="FAD/NAD(P)-binding domain"/>
    <property type="match status" value="1"/>
</dbReference>
<dbReference type="SUPFAM" id="SSF54373">
    <property type="entry name" value="FAD-linked reductases, C-terminal domain"/>
    <property type="match status" value="1"/>
</dbReference>
<evidence type="ECO:0000313" key="4">
    <source>
        <dbReference type="Proteomes" id="UP000305939"/>
    </source>
</evidence>
<comment type="caution">
    <text evidence="3">The sequence shown here is derived from an EMBL/GenBank/DDBJ whole genome shotgun (WGS) entry which is preliminary data.</text>
</comment>
<dbReference type="InterPro" id="IPR006076">
    <property type="entry name" value="FAD-dep_OxRdtase"/>
</dbReference>
<dbReference type="GO" id="GO:0016491">
    <property type="term" value="F:oxidoreductase activity"/>
    <property type="evidence" value="ECO:0007669"/>
    <property type="project" value="UniProtKB-KW"/>
</dbReference>
<dbReference type="InterPro" id="IPR036188">
    <property type="entry name" value="FAD/NAD-bd_sf"/>
</dbReference>
<dbReference type="Gene3D" id="3.30.9.10">
    <property type="entry name" value="D-Amino Acid Oxidase, subunit A, domain 2"/>
    <property type="match status" value="1"/>
</dbReference>
<dbReference type="SUPFAM" id="SSF51971">
    <property type="entry name" value="Nucleotide-binding domain"/>
    <property type="match status" value="1"/>
</dbReference>
<protein>
    <submittedName>
        <fullName evidence="3">FAD-binding oxidoreductase</fullName>
    </submittedName>
</protein>
<dbReference type="EMBL" id="SSMC01000001">
    <property type="protein sequence ID" value="THD68810.1"/>
    <property type="molecule type" value="Genomic_DNA"/>
</dbReference>
<accession>A0A4S3M1V8</accession>
<evidence type="ECO:0000313" key="3">
    <source>
        <dbReference type="EMBL" id="THD68810.1"/>
    </source>
</evidence>
<dbReference type="AlphaFoldDB" id="A0A4S3M1V8"/>
<dbReference type="GO" id="GO:0005737">
    <property type="term" value="C:cytoplasm"/>
    <property type="evidence" value="ECO:0007669"/>
    <property type="project" value="TreeGrafter"/>
</dbReference>
<organism evidence="3 4">
    <name type="scientific">Robertkochia marina</name>
    <dbReference type="NCBI Taxonomy" id="1227945"/>
    <lineage>
        <taxon>Bacteria</taxon>
        <taxon>Pseudomonadati</taxon>
        <taxon>Bacteroidota</taxon>
        <taxon>Flavobacteriia</taxon>
        <taxon>Flavobacteriales</taxon>
        <taxon>Flavobacteriaceae</taxon>
        <taxon>Robertkochia</taxon>
    </lineage>
</organism>
<proteinExistence type="predicted"/>
<feature type="domain" description="FAD dependent oxidoreductase" evidence="2">
    <location>
        <begin position="3"/>
        <end position="325"/>
    </location>
</feature>
<gene>
    <name evidence="3" type="ORF">E7Z59_00330</name>
</gene>
<name>A0A4S3M1V8_9FLAO</name>
<dbReference type="OrthoDB" id="214253at2"/>
<dbReference type="RefSeq" id="WP_136334300.1">
    <property type="nucleotide sequence ID" value="NZ_QXMP01000007.1"/>
</dbReference>
<evidence type="ECO:0000256" key="1">
    <source>
        <dbReference type="ARBA" id="ARBA00023002"/>
    </source>
</evidence>
<dbReference type="Pfam" id="PF01266">
    <property type="entry name" value="DAO"/>
    <property type="match status" value="1"/>
</dbReference>
<dbReference type="PANTHER" id="PTHR13847:SF289">
    <property type="entry name" value="GLYCINE OXIDASE"/>
    <property type="match status" value="1"/>
</dbReference>